<feature type="coiled-coil region" evidence="7">
    <location>
        <begin position="2233"/>
        <end position="2295"/>
    </location>
</feature>
<organism evidence="12 13">
    <name type="scientific">Spodoptera frugiperda</name>
    <name type="common">Fall armyworm</name>
    <dbReference type="NCBI Taxonomy" id="7108"/>
    <lineage>
        <taxon>Eukaryota</taxon>
        <taxon>Metazoa</taxon>
        <taxon>Ecdysozoa</taxon>
        <taxon>Arthropoda</taxon>
        <taxon>Hexapoda</taxon>
        <taxon>Insecta</taxon>
        <taxon>Pterygota</taxon>
        <taxon>Neoptera</taxon>
        <taxon>Endopterygota</taxon>
        <taxon>Lepidoptera</taxon>
        <taxon>Glossata</taxon>
        <taxon>Ditrysia</taxon>
        <taxon>Noctuoidea</taxon>
        <taxon>Noctuidae</taxon>
        <taxon>Amphipyrinae</taxon>
        <taxon>Spodoptera</taxon>
    </lineage>
</organism>
<dbReference type="GO" id="GO:0005886">
    <property type="term" value="C:plasma membrane"/>
    <property type="evidence" value="ECO:0007669"/>
    <property type="project" value="UniProtKB-SubCell"/>
</dbReference>
<evidence type="ECO:0000313" key="13">
    <source>
        <dbReference type="RefSeq" id="XP_050552463.1"/>
    </source>
</evidence>
<dbReference type="CDD" id="cd21189">
    <property type="entry name" value="CH_PLEC-like_rpt2"/>
    <property type="match status" value="1"/>
</dbReference>
<feature type="compositionally biased region" description="Polar residues" evidence="8">
    <location>
        <begin position="5280"/>
        <end position="5290"/>
    </location>
</feature>
<feature type="compositionally biased region" description="Polar residues" evidence="8">
    <location>
        <begin position="5174"/>
        <end position="5187"/>
    </location>
</feature>
<feature type="region of interest" description="Disordered" evidence="8">
    <location>
        <begin position="21"/>
        <end position="48"/>
    </location>
</feature>
<keyword evidence="7" id="KW-0175">Coiled coil</keyword>
<dbReference type="FunFam" id="1.10.238.10:FF:000031">
    <property type="entry name" value="Short stop, isoform J"/>
    <property type="match status" value="1"/>
</dbReference>
<dbReference type="InterPro" id="IPR049538">
    <property type="entry name" value="PCN-like_spectrin-like_rpt"/>
</dbReference>
<dbReference type="SMART" id="SM00033">
    <property type="entry name" value="CH"/>
    <property type="match status" value="2"/>
</dbReference>
<dbReference type="SMART" id="SM00243">
    <property type="entry name" value="GAS2"/>
    <property type="match status" value="1"/>
</dbReference>
<dbReference type="InterPro" id="IPR018159">
    <property type="entry name" value="Spectrin/alpha-actinin"/>
</dbReference>
<dbReference type="InterPro" id="IPR001589">
    <property type="entry name" value="Actinin_actin-bd_CS"/>
</dbReference>
<feature type="compositionally biased region" description="Basic residues" evidence="8">
    <location>
        <begin position="4668"/>
        <end position="4682"/>
    </location>
</feature>
<dbReference type="FunFam" id="1.20.58.60:FF:000040">
    <property type="entry name" value="Short stop, isoform N"/>
    <property type="match status" value="1"/>
</dbReference>
<feature type="domain" description="EF-hand" evidence="10">
    <location>
        <begin position="4771"/>
        <end position="4806"/>
    </location>
</feature>
<keyword evidence="5" id="KW-0009">Actin-binding</keyword>
<keyword evidence="6" id="KW-0206">Cytoskeleton</keyword>
<feature type="compositionally biased region" description="Polar residues" evidence="8">
    <location>
        <begin position="5303"/>
        <end position="5327"/>
    </location>
</feature>
<dbReference type="PROSITE" id="PS50222">
    <property type="entry name" value="EF_HAND_2"/>
    <property type="match status" value="2"/>
</dbReference>
<dbReference type="CDD" id="cd00051">
    <property type="entry name" value="EFh"/>
    <property type="match status" value="1"/>
</dbReference>
<feature type="compositionally biased region" description="Polar residues" evidence="8">
    <location>
        <begin position="5156"/>
        <end position="5167"/>
    </location>
</feature>
<feature type="coiled-coil region" evidence="7">
    <location>
        <begin position="3424"/>
        <end position="3451"/>
    </location>
</feature>
<feature type="compositionally biased region" description="Polar residues" evidence="8">
    <location>
        <begin position="5243"/>
        <end position="5270"/>
    </location>
</feature>
<dbReference type="Gene3D" id="3.30.920.20">
    <property type="entry name" value="Gas2-like domain"/>
    <property type="match status" value="1"/>
</dbReference>
<evidence type="ECO:0000256" key="8">
    <source>
        <dbReference type="SAM" id="MobiDB-lite"/>
    </source>
</evidence>
<feature type="coiled-coil region" evidence="7">
    <location>
        <begin position="2665"/>
        <end position="2720"/>
    </location>
</feature>
<evidence type="ECO:0000259" key="11">
    <source>
        <dbReference type="PROSITE" id="PS51460"/>
    </source>
</evidence>
<dbReference type="GO" id="GO:0005509">
    <property type="term" value="F:calcium ion binding"/>
    <property type="evidence" value="ECO:0007669"/>
    <property type="project" value="InterPro"/>
</dbReference>
<feature type="coiled-coil region" evidence="7">
    <location>
        <begin position="397"/>
        <end position="434"/>
    </location>
</feature>
<evidence type="ECO:0000256" key="4">
    <source>
        <dbReference type="ARBA" id="ARBA00022737"/>
    </source>
</evidence>
<evidence type="ECO:0000259" key="9">
    <source>
        <dbReference type="PROSITE" id="PS50021"/>
    </source>
</evidence>
<feature type="coiled-coil region" evidence="7">
    <location>
        <begin position="2774"/>
        <end position="2808"/>
    </location>
</feature>
<dbReference type="GO" id="GO:0003779">
    <property type="term" value="F:actin binding"/>
    <property type="evidence" value="ECO:0007669"/>
    <property type="project" value="UniProtKB-KW"/>
</dbReference>
<evidence type="ECO:0000256" key="3">
    <source>
        <dbReference type="ARBA" id="ARBA00022553"/>
    </source>
</evidence>
<gene>
    <name evidence="13" type="primary">LOC118277469</name>
</gene>
<dbReference type="PROSITE" id="PS00020">
    <property type="entry name" value="ACTININ_2"/>
    <property type="match status" value="1"/>
</dbReference>
<feature type="coiled-coil region" evidence="7">
    <location>
        <begin position="945"/>
        <end position="1024"/>
    </location>
</feature>
<evidence type="ECO:0000256" key="5">
    <source>
        <dbReference type="ARBA" id="ARBA00023203"/>
    </source>
</evidence>
<dbReference type="Pfam" id="PF21020">
    <property type="entry name" value="Spectrin_4"/>
    <property type="match status" value="1"/>
</dbReference>
<feature type="compositionally biased region" description="Basic and acidic residues" evidence="8">
    <location>
        <begin position="5358"/>
        <end position="5367"/>
    </location>
</feature>
<dbReference type="Pfam" id="PF21019">
    <property type="entry name" value="Spectrin_3"/>
    <property type="match status" value="1"/>
</dbReference>
<feature type="compositionally biased region" description="Basic and acidic residues" evidence="8">
    <location>
        <begin position="4650"/>
        <end position="4660"/>
    </location>
</feature>
<dbReference type="FunFam" id="1.20.58.60:FF:000055">
    <property type="entry name" value="Short stop, isoform K"/>
    <property type="match status" value="1"/>
</dbReference>
<dbReference type="Gene3D" id="1.10.418.10">
    <property type="entry name" value="Calponin-like domain"/>
    <property type="match status" value="2"/>
</dbReference>
<keyword evidence="4" id="KW-0677">Repeat</keyword>
<evidence type="ECO:0000256" key="2">
    <source>
        <dbReference type="ARBA" id="ARBA00022490"/>
    </source>
</evidence>
<dbReference type="GO" id="GO:0045104">
    <property type="term" value="P:intermediate filament cytoskeleton organization"/>
    <property type="evidence" value="ECO:0007669"/>
    <property type="project" value="InterPro"/>
</dbReference>
<feature type="compositionally biased region" description="Polar residues" evidence="8">
    <location>
        <begin position="5337"/>
        <end position="5357"/>
    </location>
</feature>
<dbReference type="SUPFAM" id="SSF143575">
    <property type="entry name" value="GAS2 domain-like"/>
    <property type="match status" value="1"/>
</dbReference>
<dbReference type="CTD" id="36542"/>
<sequence length="5367" mass="611961">MSTQAYYKERLGFDPQEAVQDGVNGGAYYDGPHPSKRHRGDRGEHSDTHDQVYEENLTKFKDERDAIQKKTFTKWVNKHLKKVNRHVNDLFEDLRDGLNLISLLEVLSGEHLPRERGRMRFHMLQNVQMALDFLRYKKIKLVNIRAEDIVDGNPKLTLGLIWTIILHFQISDIVIGQEANVTAREALLSWARRSTAKYPGVRVADFTSSWRDGLAFNALIHRNRPDLIDWRNIRSRQVRERLETAFHVVEKEYGVTRLLDPEDVDTHEPDEKSLITYISSLYETFPEPPAVHPLFDAESQRRAAAYTEQAAQHRAWLHEKCALMQDRAFPSTLIEMKKLLSESTRFRQEEVPLRQREKQKLFHHYRELEKYFESVGECDIEPTLRPDALEQAWSRLLMAQQERERDLTDEIRRLERLQRLAEKLHRDIKQTESGLDSVERHIESEIRRVERGVHPADAKLAAESIEQELRAMEHTVQEMFQDSHALREGRYPQAADLHRRVQQVHDRWLNARQSFTGRLVPRLSSVRMPVQQTTVRRETRTVLETRVHDADPKFQQLSEATRWCKERLKKLHESDYGSDLPSVQHELDKHQREHKQIDQFHSKVEQCVHNRANFSGEELNLYNQHLSQLQKLYAELLSTSTKRMSDLDALQDFLQSATAELNWLNEKEQVELSRDWADPHINLPAVQHYYEQLMSSLEKRELQFSNVIDRGEALIAQHHPATKTIESHLQVMQSQWAWVLQLTLCLETHLKHTTQYHNFFEEVKEAEKWIQKREEALNSTFSQSEFTLDQGERLLKGMQELREELNSHGGLVSRLVEDAQEIRPVKQRRAPITRPLRAETVCAYKHANVAIEKGSAVTVVDNSGRSRWRVRLGGAGTEVQVPGAVVALPPPCQDAIDAAGRLRSAYDRVIQLWQRKQLRMRQNMIFATIKVVKGWDFPQFVAMGAEQRQAIRRALNEDAEKLLAEGDPADPQLRRLRREIDDVNRLFDEFERRARAEEESKNAARIFTEQSSNLLERLEVLERQLHERIASHIPRDLDTLEHLVLQHKDWETSVHSLTSDVEEVQATFRGIALKTPAMKKSLDKVMGKWNDMQSKSQLFVDRLKFVEIVVNSMEENHQTISEFEIKLAQFNDLPNDVELLKDMHEDLLRMQVAVSKQQIQIDQMNDDAENCRRLVETSRAGLPHSSLPRSGKHIDLERLDKEVSQLNNRWNNVCSQLAERLRSCEAAYQLLRNYNAGLEKEAEWIEDAYSKLQAQPPIEVRPKEHFEPTRNLLTSVVERTPKIEKVNVDGGRYIREAKQAVEEKYRLCDETLSKLLEWIAVVEERLANQEAVKEDMDELRNQINILKLIKDDLESHQRQVSACADQAKQLVVSGGDVLAPHEVAALERGVRQLKQRCDKCTEKCDKMLRRLAAARDELGKFTNELNTFNTWMEGAYRTLEDKEAALSKLNSLPDQSEDVREFVSDVIAHQADLRFITMSAQKFVDESKEFLSILNEYRTSLPSRLSHIAPRSESGVREGAGNARRRHADLCARAQRLQDWLRGAADVSRHYHDALQRAGKWINEIEPQVRSVLSEPVGGEPRAVESQLSKAKTLHNEIISQGRLIDNAKDACEQLVKSLEGNLTPSEIRQLEVPVLDLTSRYKDITDAVGSRCSELEAALLQCQGLQDAAETQAHWVGQAESLFKSQQKPASLIRERLDEQIREQRISIGELEARRPTLAKLLASARQAALTPSNARIAKKLEQRAEDIYARYEKLVERSSKRSEFLEEVSSELAHFSGQAATLDAAHAQLLEQADTRELARMPAEELGGRLAQLANYRDKQMPLLEECLRNGKQLISKKDVTDTHVIRDRMKALENQWRDFNATLEEKQKLSKQRADQLNQYESLKLQVLDWLQSMESRVTRLQPVAVDLDVIKQQQDELRPLAKEYRDFSITIDKVNEAGAVYEALTRGDRADSPHRRRQIYSPTKRQTPSRTLDGRSPSPSKGHGLVSPGSTHSTSSGFSSRRSSQDGFHLEELSPVQQQLSEINNRYSLLGTKLADRTAELDAVRDELRRHLDSLRALNTFLDKVQRQLPKESVANTKEEADKTIKQARAVLEEMYEKQSILDSTKTQVRELLKRKQSVVGADRLHDEMEDVASRWKALHDAFKDKIRLMEEMKDFLDTYSNLSVWLGAKDRMMAALGPISSDSRMVQTQVQQVQVLREEFRGQQPQLAHLEEVGTAVLCRLEPASPDAAKLKQKVAEIQDRWNDLLNKLEKRADSLGAAADTSREFDAGLSRLRDALQTISDKLDDVAMENEPDEQLRKIENLERQLEGQRPLLADLEGAGAALAQVLSDPASRQDIQSKLAAVARQYDNLQRKLDHRKAEIEAALKDGRNLEENVARTLGWLQSELSSLPGRLQVSADAAKLQQQLERHEPLYRELTQREHELIMLLDKGREMEKKPAHQGLRKDLDRIQTQWDKLKRETVDRYTRLQTAKEHCRKFHKAQESFVPWLSDLEDRLAKLPATAFTKKEVEKQLRELQQIRNDIWKRSGEYENNKTLGETFISSCDVDQEVVRKLLDNMKERWDRINNEVLQQVEFLESTARKLGEFSERVRAVETPLQRCEERLQDALAAPPARAAETVASLADQIHALRAPLQNINVAADDIVQLALECAGRDAAGRAKAVLEEQAHALADRLDELEARAGEAKGRLAGAAAAMTHFQDKVKNLSHDLSDLEKELDAMKPPGRDIKTVKQQLDDIGRFYKRLENADDLVGDTERAAEELVDSGYTVDSAKTRDQVEGLRKQLAKLDERARSKEQDLDDTLSKLEAFYKAYDSVMDDVTEASEQVRSLKPVSSEVEQIRSQQKDFAELKRHTLEPLGQNVAHCNKIGQGLVRSALQGVSTQILEKDLEKMNDKWNALKEKTNERERRLDVGLLQSGKFAEALAGLEKWLADTEDMVNNQKPPSADYKVVKAQLQEQKFLKKMLMDRQNSMSSLFAMGNEVAGGCEPAERKAIEKQLKGLMHRFDALTNGAQQRMLDLEQAMMVAKQFQEELQPLVEWLGTTERKVKSLQLVPTDEEKIQHKIREHKNLHDDILSKQPAFKQLTETASTLMALVGDDEASALADRLQAATDRYGALVEHSLSIGDLLEASRKGLRHLVLTYQDLSAWMDAMEQYLAKRKILPMHMEKLLRQMHELTEKSKEIASKQEAVDSTVESGLELMKHISGDEALQLKDKLDALQRRYNDLTSRGADLLRVASETLPLVEQLYNSHARLADWMAGAESCLQSVEPREEDILRLEAELQEYRPVLENLNQIGPQLCQISPGEGATHIESIVTRDNRRFDAIAEQVQRKAERLLLSKKRSLEVVGDMEEVLEWLRGVDSALRSAEPPSCEAALVRAQLKEHRPISDDVAAQRVRVRDLLSQAKKVLRECQSSEETAVIRERTEELKEMMEEVGQLAAERLAALEQALPLAEHFADTHHGLSSWLDDMEKQIQMLAMPALRPEQIVHQQDKNEMLQQSISNHKPLVDKLVKTGEALARLCGGDDAAKVQDIVDADCDRYNALRAELRQRQQELEQALQESSQFSDKLEGMLRALSGAADQLHRAEPVSAHPPKIEDQIEENNALVEDLEKRQEAYNAVQRAASDVISKANKSDPAVRDIRNKLDKLNKLWDDVQRSSTDRGNSLESTLEVARRFWAQLSAVMAQLADLEDTLSAQAPPAAQPRAIEAQQVALQEIRHEIDHTKPEVEKVRKTGSTLMSLCGEPDKPEVKKHMEDLDSAWDNITALYARREENLIDAMEKAMEFHDTLQNLLEFLDSAEDKFSRMGALGSDIDAVKRQIAQLASFKQEVDPHMVKVEALNRSLMRQAQELTERTSSEQAAAIKAPLTEVNSRWSALLRGMVERQQQLERALLRLGQLQHALQELLTWIHNTGETLDTLRPVAGDPQILEVELAKLKVLVNDIAAHQASVDTLNDAGAQIVQQGTGTDEAGETAEKLATLNRKWRELQQKARDRQTELEDALREAQSFNAEIGDLLSWLSEVDSVIAASKPVGGLPETASEQLERFMEVYNEIEANRPKVEAVLQQGQEYLKKQDRPNPTSQLHHNLKNLKSRWDNVTARASDKKIKLEIALKEATEFHDALQAFVDWLTSAEKTLTSAKPVSRVMETLLVQIEEHKSFQKEVATHRETMLHLDKKGTHLKYFSQKQDVILIKNLLVSVQHRWERVVSKAAERTRALDHGFKEAKEFNEMWNNLMNWLNDTEEQLDTLNAEATVNDPEKIKQRLTKHREFQKALAAKQPVYDQTMKTGKQLKDKAPKGDENTLKTMMSDMKTKWTTVCSKAVDRQRKLEEALLYSGQFKDAMSALLEWLKKQQKDLAGDSPVHGDLDTVMALIEQHKQFEEDLHSREQQMQSVMKTGKDLEATVPREDAASIRQQCSELKSAWEAVLSLSERKAHRLEAALKEAEKLHRSVNMLLEWLSDAETKLRFSGQLPEGDVETQQQIRDHERFVRELNEKQRDKDDTISLAHSILSKAHPDAVTVIKHWITIIQSRWDEVWQWAMQRGGKLEAHMQSLKDLDLVLEELLQWLIGLENTLLSLESEPLPESIELLEGLIEDHKELMEHTQKRQNEVDRVCKAYQVKSQNQGRESTPRKVSAKSATKGAPGRGSQHDLHRERSVSPDYYGSRRYRSRIHTRSRRGSRVSPGRETPDRNLPHYGPRFPAKGSKGAEPEFRSPRVKQLWDKWRTVWLLAWERQRRLHERLMHLKELQRVSNFSWDDWRKRFLKFMNHKKSRLTDLFRKMDKDNNGLIPRHEFIDGIINTKFDTSRLEMGAVADLFDRNGSGLIDWEQFIAALRPDWVERRGPPTDADKIHDEVKRLVMLCTCRQKFRVFQVGEGKYRFGDSQKLRLVRILRSTVMVRVGGGWVALDEFLVKNDPCRAEEFMEQLRPIFEALRQREELPCSYPLHVGSTHGTKQAFIYGHSRSQGSTTPGAHHYSHHHGYQPSPGYHWVRERTARSVPMSAGGVAGRASRSSLSAGTPDSLSDNEAASGLGARYKKSSVPRSTLTPGGSRPGSRPGSRAGSKPPSRHGSNLSLDSTDDVLTPSRIPMRRVTNTKTSIARAAANANKLGVTTPNGGSRPRTPTGFLTPASGRYATGGMYRTSSIPTLTPVPALVSSTHSQPSSMASEHPKSLSHTHPAFQTQGSTKIPVYVGNRSHRSPSVERRLKISRKSHSRETSQEPSPTSQGPSRKSEQRSPEDDSSLFSISGMTSDNEYESNISESSGEASKPTQRDVKGSGSFASTEGQTPGRSRIPVLKDHHTNSNTNRQRTPSGSTTPVRSGQQTAVTRLLRKPSDASDSGTPTTPASRRGTPASSRTTEKREPFRH</sequence>
<dbReference type="RefSeq" id="XP_050552463.1">
    <property type="nucleotide sequence ID" value="XM_050696506.1"/>
</dbReference>
<dbReference type="InterPro" id="IPR043197">
    <property type="entry name" value="Plakin"/>
</dbReference>
<comment type="subcellular location">
    <subcellularLocation>
        <location evidence="1">Cytoplasm</location>
        <location evidence="1">Cytoskeleton</location>
    </subcellularLocation>
</comment>
<feature type="compositionally biased region" description="Polar residues" evidence="8">
    <location>
        <begin position="5220"/>
        <end position="5230"/>
    </location>
</feature>
<evidence type="ECO:0000313" key="12">
    <source>
        <dbReference type="Proteomes" id="UP000829999"/>
    </source>
</evidence>
<name>A0A9R0EX48_SPOFR</name>
<dbReference type="SUPFAM" id="SSF47576">
    <property type="entry name" value="Calponin-homology domain, CH-domain"/>
    <property type="match status" value="1"/>
</dbReference>
<feature type="region of interest" description="Disordered" evidence="8">
    <location>
        <begin position="4963"/>
        <end position="4989"/>
    </location>
</feature>
<dbReference type="InterPro" id="IPR003108">
    <property type="entry name" value="GAR_dom"/>
</dbReference>
<dbReference type="FunFam" id="1.10.418.10:FF:000022">
    <property type="entry name" value="Short stop, isoform K"/>
    <property type="match status" value="1"/>
</dbReference>
<dbReference type="GO" id="GO:0005882">
    <property type="term" value="C:intermediate filament"/>
    <property type="evidence" value="ECO:0007669"/>
    <property type="project" value="TreeGrafter"/>
</dbReference>
<dbReference type="FunFam" id="1.20.58.60:FF:000001">
    <property type="entry name" value="Microtubule-actin cross-linking factor 1"/>
    <property type="match status" value="4"/>
</dbReference>
<dbReference type="GO" id="GO:0031122">
    <property type="term" value="P:cytoplasmic microtubule organization"/>
    <property type="evidence" value="ECO:0007669"/>
    <property type="project" value="TreeGrafter"/>
</dbReference>
<dbReference type="PROSITE" id="PS50021">
    <property type="entry name" value="CH"/>
    <property type="match status" value="2"/>
</dbReference>
<dbReference type="SUPFAM" id="SSF46966">
    <property type="entry name" value="Spectrin repeat"/>
    <property type="match status" value="32"/>
</dbReference>
<evidence type="ECO:0000256" key="7">
    <source>
        <dbReference type="SAM" id="Coils"/>
    </source>
</evidence>
<dbReference type="InterPro" id="IPR002048">
    <property type="entry name" value="EF_hand_dom"/>
</dbReference>
<evidence type="ECO:0000259" key="10">
    <source>
        <dbReference type="PROSITE" id="PS50222"/>
    </source>
</evidence>
<feature type="coiled-coil region" evidence="7">
    <location>
        <begin position="3541"/>
        <end position="3571"/>
    </location>
</feature>
<feature type="coiled-coil region" evidence="7">
    <location>
        <begin position="1319"/>
        <end position="1356"/>
    </location>
</feature>
<dbReference type="GO" id="GO:0008017">
    <property type="term" value="F:microtubule binding"/>
    <property type="evidence" value="ECO:0007669"/>
    <property type="project" value="InterPro"/>
</dbReference>
<dbReference type="InterPro" id="IPR011992">
    <property type="entry name" value="EF-hand-dom_pair"/>
</dbReference>
<dbReference type="Pfam" id="PF00435">
    <property type="entry name" value="Spectrin"/>
    <property type="match status" value="20"/>
</dbReference>
<feature type="region of interest" description="Disordered" evidence="8">
    <location>
        <begin position="5154"/>
        <end position="5367"/>
    </location>
</feature>
<feature type="compositionally biased region" description="Low complexity" evidence="8">
    <location>
        <begin position="5003"/>
        <end position="5019"/>
    </location>
</feature>
<feature type="coiled-coil region" evidence="7">
    <location>
        <begin position="3987"/>
        <end position="4014"/>
    </location>
</feature>
<dbReference type="Pfam" id="PF00307">
    <property type="entry name" value="CH"/>
    <property type="match status" value="2"/>
</dbReference>
<accession>A0A9R0EX48</accession>
<keyword evidence="12" id="KW-1185">Reference proteome</keyword>
<dbReference type="InterPro" id="IPR036534">
    <property type="entry name" value="GAR_dom_sf"/>
</dbReference>
<dbReference type="GO" id="GO:0005737">
    <property type="term" value="C:cytoplasm"/>
    <property type="evidence" value="ECO:0007669"/>
    <property type="project" value="TreeGrafter"/>
</dbReference>
<dbReference type="PROSITE" id="PS51460">
    <property type="entry name" value="GAR"/>
    <property type="match status" value="1"/>
</dbReference>
<feature type="compositionally biased region" description="Low complexity" evidence="8">
    <location>
        <begin position="1991"/>
        <end position="2006"/>
    </location>
</feature>
<feature type="domain" description="GAR" evidence="11">
    <location>
        <begin position="4848"/>
        <end position="4920"/>
    </location>
</feature>
<dbReference type="GO" id="GO:0030056">
    <property type="term" value="C:hemidesmosome"/>
    <property type="evidence" value="ECO:0007669"/>
    <property type="project" value="TreeGrafter"/>
</dbReference>
<evidence type="ECO:0000256" key="6">
    <source>
        <dbReference type="ARBA" id="ARBA00023212"/>
    </source>
</evidence>
<dbReference type="GO" id="GO:0042060">
    <property type="term" value="P:wound healing"/>
    <property type="evidence" value="ECO:0007669"/>
    <property type="project" value="TreeGrafter"/>
</dbReference>
<dbReference type="Pfam" id="PF17902">
    <property type="entry name" value="SH3_10"/>
    <property type="match status" value="1"/>
</dbReference>
<proteinExistence type="predicted"/>
<dbReference type="SUPFAM" id="SSF47473">
    <property type="entry name" value="EF-hand"/>
    <property type="match status" value="1"/>
</dbReference>
<dbReference type="FunFam" id="1.10.418.10:FF:000048">
    <property type="entry name" value="Short stop, isoform B"/>
    <property type="match status" value="1"/>
</dbReference>
<dbReference type="Gene3D" id="2.30.30.40">
    <property type="entry name" value="SH3 Domains"/>
    <property type="match status" value="1"/>
</dbReference>
<dbReference type="PANTHER" id="PTHR23169">
    <property type="entry name" value="ENVOPLAKIN"/>
    <property type="match status" value="1"/>
</dbReference>
<dbReference type="SMART" id="SM00150">
    <property type="entry name" value="SPEC"/>
    <property type="match status" value="35"/>
</dbReference>
<feature type="coiled-coil region" evidence="7">
    <location>
        <begin position="1852"/>
        <end position="1889"/>
    </location>
</feature>
<keyword evidence="3" id="KW-0597">Phosphoprotein</keyword>
<dbReference type="FunFam" id="1.20.58.60:FF:000044">
    <property type="entry name" value="Short stop, isoform K"/>
    <property type="match status" value="1"/>
</dbReference>
<feature type="region of interest" description="Disordered" evidence="8">
    <location>
        <begin position="4622"/>
        <end position="4713"/>
    </location>
</feature>
<feature type="region of interest" description="Disordered" evidence="8">
    <location>
        <begin position="5110"/>
        <end position="5133"/>
    </location>
</feature>
<dbReference type="CDD" id="cd21188">
    <property type="entry name" value="CH_PLEC-like_rpt1"/>
    <property type="match status" value="1"/>
</dbReference>
<feature type="domain" description="Calponin-homology (CH)" evidence="9">
    <location>
        <begin position="66"/>
        <end position="169"/>
    </location>
</feature>
<feature type="domain" description="EF-hand" evidence="10">
    <location>
        <begin position="4807"/>
        <end position="4842"/>
    </location>
</feature>
<dbReference type="Gene3D" id="1.20.58.60">
    <property type="match status" value="29"/>
</dbReference>
<reference evidence="13" key="1">
    <citation type="submission" date="2025-08" db="UniProtKB">
        <authorList>
            <consortium name="RefSeq"/>
        </authorList>
    </citation>
    <scope>IDENTIFICATION</scope>
    <source>
        <tissue evidence="13">Whole larval tissue</tissue>
    </source>
</reference>
<dbReference type="InterPro" id="IPR036872">
    <property type="entry name" value="CH_dom_sf"/>
</dbReference>
<feature type="compositionally biased region" description="Low complexity" evidence="8">
    <location>
        <begin position="5049"/>
        <end position="5066"/>
    </location>
</feature>
<feature type="coiled-coil region" evidence="7">
    <location>
        <begin position="2339"/>
        <end position="2380"/>
    </location>
</feature>
<dbReference type="InterPro" id="IPR002017">
    <property type="entry name" value="Spectrin_repeat"/>
</dbReference>
<feature type="coiled-coil region" evidence="7">
    <location>
        <begin position="3169"/>
        <end position="3232"/>
    </location>
</feature>
<dbReference type="GO" id="GO:0005198">
    <property type="term" value="F:structural molecule activity"/>
    <property type="evidence" value="ECO:0007669"/>
    <property type="project" value="TreeGrafter"/>
</dbReference>
<dbReference type="FunFam" id="1.20.58.60:FF:000042">
    <property type="entry name" value="Short stop, isoform N"/>
    <property type="match status" value="1"/>
</dbReference>
<dbReference type="SMART" id="SM00054">
    <property type="entry name" value="EFh"/>
    <property type="match status" value="2"/>
</dbReference>
<dbReference type="Gene3D" id="1.10.238.10">
    <property type="entry name" value="EF-hand"/>
    <property type="match status" value="1"/>
</dbReference>
<dbReference type="PROSITE" id="PS00019">
    <property type="entry name" value="ACTININ_1"/>
    <property type="match status" value="1"/>
</dbReference>
<dbReference type="GeneID" id="118277469"/>
<dbReference type="CDD" id="cd00176">
    <property type="entry name" value="SPEC"/>
    <property type="match status" value="16"/>
</dbReference>
<dbReference type="FunFam" id="1.20.58.60:FF:000039">
    <property type="entry name" value="Short stop, isoform N"/>
    <property type="match status" value="1"/>
</dbReference>
<protein>
    <submittedName>
        <fullName evidence="13">Dystonin isoform X45</fullName>
    </submittedName>
</protein>
<feature type="compositionally biased region" description="Polar residues" evidence="8">
    <location>
        <begin position="1964"/>
        <end position="1974"/>
    </location>
</feature>
<dbReference type="InterPro" id="IPR041615">
    <property type="entry name" value="Desmoplakin_SH3"/>
</dbReference>
<feature type="region of interest" description="Disordered" evidence="8">
    <location>
        <begin position="5001"/>
        <end position="5091"/>
    </location>
</feature>
<feature type="domain" description="Calponin-homology (CH)" evidence="9">
    <location>
        <begin position="181"/>
        <end position="286"/>
    </location>
</feature>
<feature type="region of interest" description="Disordered" evidence="8">
    <location>
        <begin position="1949"/>
        <end position="2012"/>
    </location>
</feature>
<evidence type="ECO:0000256" key="1">
    <source>
        <dbReference type="ARBA" id="ARBA00004245"/>
    </source>
</evidence>
<feature type="coiled-coil region" evidence="7">
    <location>
        <begin position="1383"/>
        <end position="1424"/>
    </location>
</feature>
<keyword evidence="2" id="KW-0963">Cytoplasm</keyword>
<dbReference type="PANTHER" id="PTHR23169:SF23">
    <property type="entry name" value="SHORT STOP, ISOFORM H"/>
    <property type="match status" value="1"/>
</dbReference>
<dbReference type="Pfam" id="PF02187">
    <property type="entry name" value="GAS2"/>
    <property type="match status" value="1"/>
</dbReference>
<dbReference type="InterPro" id="IPR001715">
    <property type="entry name" value="CH_dom"/>
</dbReference>
<dbReference type="Proteomes" id="UP000829999">
    <property type="component" value="Chromosome 10"/>
</dbReference>